<dbReference type="AlphaFoldDB" id="A0A381ZXD8"/>
<keyword evidence="5" id="KW-0119">Carbohydrate metabolism</keyword>
<evidence type="ECO:0000256" key="2">
    <source>
        <dbReference type="ARBA" id="ARBA00022723"/>
    </source>
</evidence>
<comment type="cofactor">
    <cofactor evidence="1">
        <name>Mg(2+)</name>
        <dbReference type="ChEBI" id="CHEBI:18420"/>
    </cofactor>
</comment>
<dbReference type="GO" id="GO:0046872">
    <property type="term" value="F:metal ion binding"/>
    <property type="evidence" value="ECO:0007669"/>
    <property type="project" value="UniProtKB-KW"/>
</dbReference>
<dbReference type="PANTHER" id="PTHR31609:SF1">
    <property type="entry name" value="CARBOHYDRATE DEACETYLASE"/>
    <property type="match status" value="1"/>
</dbReference>
<dbReference type="Pfam" id="PF04794">
    <property type="entry name" value="YdjC"/>
    <property type="match status" value="1"/>
</dbReference>
<evidence type="ECO:0000256" key="1">
    <source>
        <dbReference type="ARBA" id="ARBA00001946"/>
    </source>
</evidence>
<dbReference type="Gene3D" id="3.20.20.370">
    <property type="entry name" value="Glycoside hydrolase/deacetylase"/>
    <property type="match status" value="1"/>
</dbReference>
<organism evidence="6">
    <name type="scientific">marine metagenome</name>
    <dbReference type="NCBI Taxonomy" id="408172"/>
    <lineage>
        <taxon>unclassified sequences</taxon>
        <taxon>metagenomes</taxon>
        <taxon>ecological metagenomes</taxon>
    </lineage>
</organism>
<evidence type="ECO:0000256" key="5">
    <source>
        <dbReference type="ARBA" id="ARBA00023277"/>
    </source>
</evidence>
<dbReference type="InterPro" id="IPR011330">
    <property type="entry name" value="Glyco_hydro/deAcase_b/a-brl"/>
</dbReference>
<dbReference type="GO" id="GO:0005975">
    <property type="term" value="P:carbohydrate metabolic process"/>
    <property type="evidence" value="ECO:0007669"/>
    <property type="project" value="InterPro"/>
</dbReference>
<evidence type="ECO:0008006" key="7">
    <source>
        <dbReference type="Google" id="ProtNLM"/>
    </source>
</evidence>
<dbReference type="EMBL" id="UINC01022955">
    <property type="protein sequence ID" value="SVA93651.1"/>
    <property type="molecule type" value="Genomic_DNA"/>
</dbReference>
<evidence type="ECO:0000256" key="4">
    <source>
        <dbReference type="ARBA" id="ARBA00022842"/>
    </source>
</evidence>
<evidence type="ECO:0000256" key="3">
    <source>
        <dbReference type="ARBA" id="ARBA00022801"/>
    </source>
</evidence>
<sequence>MPDVKEVVFHADDFGWSPGINEGIIDSHQHGILTSTSVIATMPGLKDAVRRRDEAPSLGYGAHLSINLGRPISAPESVNLLLDQNGFFQYSYLYHLRKSSNKTYLDQVRREISAQLVKLGDLGFRLDHVNSQSHTHMIPPIRDLFQEVLQEFSIRHLRRSVEPWHGRPRIRNPMNFVKCLTLETLDTFGSTSPGRVQFVGIRHSGLMDTQTMVNYLRHLKSGTWEIASHPGTGELDDDSLYPQSAVRHMRSANRRLEWGALVSNEVQTALHEAEINPIRFSDIG</sequence>
<keyword evidence="2" id="KW-0479">Metal-binding</keyword>
<dbReference type="SUPFAM" id="SSF88713">
    <property type="entry name" value="Glycoside hydrolase/deacetylase"/>
    <property type="match status" value="1"/>
</dbReference>
<evidence type="ECO:0000313" key="6">
    <source>
        <dbReference type="EMBL" id="SVA93651.1"/>
    </source>
</evidence>
<keyword evidence="3" id="KW-0378">Hydrolase</keyword>
<dbReference type="InterPro" id="IPR006879">
    <property type="entry name" value="YdjC-like"/>
</dbReference>
<gene>
    <name evidence="6" type="ORF">METZ01_LOCUS146505</name>
</gene>
<keyword evidence="4" id="KW-0460">Magnesium</keyword>
<name>A0A381ZXD8_9ZZZZ</name>
<dbReference type="GO" id="GO:0019213">
    <property type="term" value="F:deacetylase activity"/>
    <property type="evidence" value="ECO:0007669"/>
    <property type="project" value="TreeGrafter"/>
</dbReference>
<dbReference type="GO" id="GO:0016787">
    <property type="term" value="F:hydrolase activity"/>
    <property type="evidence" value="ECO:0007669"/>
    <property type="project" value="UniProtKB-KW"/>
</dbReference>
<accession>A0A381ZXD8</accession>
<protein>
    <recommendedName>
        <fullName evidence="7">ChbG/HpnK family deacetylase</fullName>
    </recommendedName>
</protein>
<proteinExistence type="predicted"/>
<dbReference type="PANTHER" id="PTHR31609">
    <property type="entry name" value="YDJC DEACETYLASE FAMILY MEMBER"/>
    <property type="match status" value="1"/>
</dbReference>
<reference evidence="6" key="1">
    <citation type="submission" date="2018-05" db="EMBL/GenBank/DDBJ databases">
        <authorList>
            <person name="Lanie J.A."/>
            <person name="Ng W.-L."/>
            <person name="Kazmierczak K.M."/>
            <person name="Andrzejewski T.M."/>
            <person name="Davidsen T.M."/>
            <person name="Wayne K.J."/>
            <person name="Tettelin H."/>
            <person name="Glass J.I."/>
            <person name="Rusch D."/>
            <person name="Podicherti R."/>
            <person name="Tsui H.-C.T."/>
            <person name="Winkler M.E."/>
        </authorList>
    </citation>
    <scope>NUCLEOTIDE SEQUENCE</scope>
</reference>